<evidence type="ECO:0000313" key="2">
    <source>
        <dbReference type="EMBL" id="KAJ7037438.1"/>
    </source>
</evidence>
<accession>A0AAD6T135</accession>
<keyword evidence="1" id="KW-0175">Coiled coil</keyword>
<dbReference type="SUPFAM" id="SSF52047">
    <property type="entry name" value="RNI-like"/>
    <property type="match status" value="1"/>
</dbReference>
<dbReference type="AlphaFoldDB" id="A0AAD6T135"/>
<proteinExistence type="predicted"/>
<name>A0AAD6T135_9AGAR</name>
<sequence>MTSRFASKLGTNFCPLDEEVLEIQRLLVVPLSRLKDIDHELAELQKAIDELAEERDSVSAYVEAHKALLSPLRRLPLDIMQEIFVACLPTHRNCVMSAVEAPVLLGRICSSWRTVSLSTPRLWARLHIAEPERPRQAPIYQEKYAQRLAITKAWLERSGRCPLIEELPSAFDASSNPSLVPSADTLLQALLPYASRWQHFVLAASSSAYNLLSTLTEQDVPMLKTLEIHQHLMANSDLKSFGVLRGPKISSVTLTGNNGGLLHLPLRWESLTHLSITGHWHQWDQPAPALDINAALWMFSHCPSLRACQLLISEGNNPLPPQESRHSIIDLPSLLSLDIICLSELVFESGLFTRLSLPELRSFKFSSNSSNYFQEVAFPFLLTSSHLESLDMEVQMFSPQSLVDLLHTVPSTIQLRLHGRFDGRPDPLNDDVLIALTPSSDRPSLGCPILQELHITCCMNVSDEALHRFIVARMTAQATTLRCVNIQFGRAKELDIQSEIQPFLDAGLEVSTRYNETRSIEFSPWRGLLDAPDV</sequence>
<feature type="coiled-coil region" evidence="1">
    <location>
        <begin position="34"/>
        <end position="61"/>
    </location>
</feature>
<dbReference type="EMBL" id="JARJCM010000037">
    <property type="protein sequence ID" value="KAJ7037438.1"/>
    <property type="molecule type" value="Genomic_DNA"/>
</dbReference>
<protein>
    <recommendedName>
        <fullName evidence="4">F-box domain-containing protein</fullName>
    </recommendedName>
</protein>
<dbReference type="Gene3D" id="3.80.10.10">
    <property type="entry name" value="Ribonuclease Inhibitor"/>
    <property type="match status" value="1"/>
</dbReference>
<organism evidence="2 3">
    <name type="scientific">Mycena alexandri</name>
    <dbReference type="NCBI Taxonomy" id="1745969"/>
    <lineage>
        <taxon>Eukaryota</taxon>
        <taxon>Fungi</taxon>
        <taxon>Dikarya</taxon>
        <taxon>Basidiomycota</taxon>
        <taxon>Agaricomycotina</taxon>
        <taxon>Agaricomycetes</taxon>
        <taxon>Agaricomycetidae</taxon>
        <taxon>Agaricales</taxon>
        <taxon>Marasmiineae</taxon>
        <taxon>Mycenaceae</taxon>
        <taxon>Mycena</taxon>
    </lineage>
</organism>
<evidence type="ECO:0000313" key="3">
    <source>
        <dbReference type="Proteomes" id="UP001218188"/>
    </source>
</evidence>
<reference evidence="2" key="1">
    <citation type="submission" date="2023-03" db="EMBL/GenBank/DDBJ databases">
        <title>Massive genome expansion in bonnet fungi (Mycena s.s.) driven by repeated elements and novel gene families across ecological guilds.</title>
        <authorList>
            <consortium name="Lawrence Berkeley National Laboratory"/>
            <person name="Harder C.B."/>
            <person name="Miyauchi S."/>
            <person name="Viragh M."/>
            <person name="Kuo A."/>
            <person name="Thoen E."/>
            <person name="Andreopoulos B."/>
            <person name="Lu D."/>
            <person name="Skrede I."/>
            <person name="Drula E."/>
            <person name="Henrissat B."/>
            <person name="Morin E."/>
            <person name="Kohler A."/>
            <person name="Barry K."/>
            <person name="LaButti K."/>
            <person name="Morin E."/>
            <person name="Salamov A."/>
            <person name="Lipzen A."/>
            <person name="Mereny Z."/>
            <person name="Hegedus B."/>
            <person name="Baldrian P."/>
            <person name="Stursova M."/>
            <person name="Weitz H."/>
            <person name="Taylor A."/>
            <person name="Grigoriev I.V."/>
            <person name="Nagy L.G."/>
            <person name="Martin F."/>
            <person name="Kauserud H."/>
        </authorList>
    </citation>
    <scope>NUCLEOTIDE SEQUENCE</scope>
    <source>
        <strain evidence="2">CBHHK200</strain>
    </source>
</reference>
<evidence type="ECO:0000256" key="1">
    <source>
        <dbReference type="SAM" id="Coils"/>
    </source>
</evidence>
<dbReference type="InterPro" id="IPR032675">
    <property type="entry name" value="LRR_dom_sf"/>
</dbReference>
<dbReference type="Proteomes" id="UP001218188">
    <property type="component" value="Unassembled WGS sequence"/>
</dbReference>
<comment type="caution">
    <text evidence="2">The sequence shown here is derived from an EMBL/GenBank/DDBJ whole genome shotgun (WGS) entry which is preliminary data.</text>
</comment>
<gene>
    <name evidence="2" type="ORF">C8F04DRAFT_1209818</name>
</gene>
<keyword evidence="3" id="KW-1185">Reference proteome</keyword>
<evidence type="ECO:0008006" key="4">
    <source>
        <dbReference type="Google" id="ProtNLM"/>
    </source>
</evidence>